<dbReference type="AlphaFoldDB" id="A0A0F6YJ30"/>
<dbReference type="KEGG" id="samy:DB32_002919"/>
<evidence type="ECO:0000313" key="2">
    <source>
        <dbReference type="EMBL" id="AKF05770.1"/>
    </source>
</evidence>
<organism evidence="2 3">
    <name type="scientific">Sandaracinus amylolyticus</name>
    <dbReference type="NCBI Taxonomy" id="927083"/>
    <lineage>
        <taxon>Bacteria</taxon>
        <taxon>Pseudomonadati</taxon>
        <taxon>Myxococcota</taxon>
        <taxon>Polyangia</taxon>
        <taxon>Polyangiales</taxon>
        <taxon>Sandaracinaceae</taxon>
        <taxon>Sandaracinus</taxon>
    </lineage>
</organism>
<evidence type="ECO:0000313" key="3">
    <source>
        <dbReference type="Proteomes" id="UP000034883"/>
    </source>
</evidence>
<sequence length="67" mass="7534">MVHVPSTQRWPARQSFVESHAPIGVSPHSHPASERKQAKRTKEPRRDITPQLRKTSASRGSGHARVM</sequence>
<dbReference type="Proteomes" id="UP000034883">
    <property type="component" value="Chromosome"/>
</dbReference>
<feature type="compositionally biased region" description="Basic and acidic residues" evidence="1">
    <location>
        <begin position="31"/>
        <end position="48"/>
    </location>
</feature>
<feature type="region of interest" description="Disordered" evidence="1">
    <location>
        <begin position="1"/>
        <end position="67"/>
    </location>
</feature>
<dbReference type="STRING" id="927083.DB32_002919"/>
<reference evidence="2 3" key="1">
    <citation type="submission" date="2015-03" db="EMBL/GenBank/DDBJ databases">
        <title>Genome assembly of Sandaracinus amylolyticus DSM 53668.</title>
        <authorList>
            <person name="Sharma G."/>
            <person name="Subramanian S."/>
        </authorList>
    </citation>
    <scope>NUCLEOTIDE SEQUENCE [LARGE SCALE GENOMIC DNA]</scope>
    <source>
        <strain evidence="2 3">DSM 53668</strain>
    </source>
</reference>
<proteinExistence type="predicted"/>
<protein>
    <submittedName>
        <fullName evidence="2">Uncharacterized protein</fullName>
    </submittedName>
</protein>
<evidence type="ECO:0000256" key="1">
    <source>
        <dbReference type="SAM" id="MobiDB-lite"/>
    </source>
</evidence>
<keyword evidence="3" id="KW-1185">Reference proteome</keyword>
<accession>A0A0F6YJ30</accession>
<name>A0A0F6YJ30_9BACT</name>
<gene>
    <name evidence="2" type="ORF">DB32_002919</name>
</gene>
<dbReference type="EMBL" id="CP011125">
    <property type="protein sequence ID" value="AKF05770.1"/>
    <property type="molecule type" value="Genomic_DNA"/>
</dbReference>